<feature type="binding site" evidence="3">
    <location>
        <position position="151"/>
    </location>
    <ligand>
        <name>a divalent metal cation</name>
        <dbReference type="ChEBI" id="CHEBI:60240"/>
        <label>1</label>
    </ligand>
</feature>
<keyword evidence="3" id="KW-0479">Metal-binding</keyword>
<dbReference type="OrthoDB" id="3345469at2759"/>
<dbReference type="EMBL" id="CAKOFQ010008170">
    <property type="protein sequence ID" value="CAH2012359.1"/>
    <property type="molecule type" value="Genomic_DNA"/>
</dbReference>
<feature type="binding site" evidence="3">
    <location>
        <position position="274"/>
    </location>
    <ligand>
        <name>a divalent metal cation</name>
        <dbReference type="ChEBI" id="CHEBI:60240"/>
        <label>1</label>
    </ligand>
</feature>
<dbReference type="NCBIfam" id="TIGR00486">
    <property type="entry name" value="YbgI_SA1388"/>
    <property type="match status" value="1"/>
</dbReference>
<comment type="caution">
    <text evidence="4">The sequence shown here is derived from an EMBL/GenBank/DDBJ whole genome shotgun (WGS) entry which is preliminary data.</text>
</comment>
<dbReference type="PANTHER" id="PTHR13799:SF13">
    <property type="entry name" value="NIF3-LIKE PROTEIN 1"/>
    <property type="match status" value="1"/>
</dbReference>
<dbReference type="Gene3D" id="3.40.1390.30">
    <property type="entry name" value="NIF3 (NGG1p interacting factor 3)-like"/>
    <property type="match status" value="1"/>
</dbReference>
<name>A0A9P0Q643_ACAOB</name>
<dbReference type="GO" id="GO:0005739">
    <property type="term" value="C:mitochondrion"/>
    <property type="evidence" value="ECO:0007669"/>
    <property type="project" value="TreeGrafter"/>
</dbReference>
<sequence>MLKFYSLIRPLLLSENRRLSLSRSFIVAALKAHSAVKLEHCPKHTMGVPLADVLSKLEELAPLKLAESWDNVGLLVEPERNGVVKNVLVTIDLTENVVDEALENEAELIISYHPNIFRPIKCVTQSHWKERIITKCIRNGIAVFSPHTSWDAIKGGVNDWLCSAFKSKTSKPIMPNSENSSIGMGRFFELESPVTLKKAIEDVKQHIGLSHVRIGVGRDKCPDTDLISTVAVCAGSGGSVLAGVKADLYLTGEMLHHDVLEATQKGTSVILCNHSDSERGYLKSFQKQFKVEGLNVIVSRVDKDCLTIA</sequence>
<dbReference type="AlphaFoldDB" id="A0A9P0Q643"/>
<feature type="binding site" evidence="3">
    <location>
        <position position="278"/>
    </location>
    <ligand>
        <name>a divalent metal cation</name>
        <dbReference type="ChEBI" id="CHEBI:60240"/>
        <label>1</label>
    </ligand>
</feature>
<evidence type="ECO:0000256" key="1">
    <source>
        <dbReference type="ARBA" id="ARBA00006964"/>
    </source>
</evidence>
<dbReference type="Proteomes" id="UP001152888">
    <property type="component" value="Unassembled WGS sequence"/>
</dbReference>
<gene>
    <name evidence="4" type="ORF">ACAOBT_LOCUS32791</name>
</gene>
<comment type="similarity">
    <text evidence="1">Belongs to the GTP cyclohydrolase I type 2/NIF3 family.</text>
</comment>
<feature type="binding site" evidence="3">
    <location>
        <position position="113"/>
    </location>
    <ligand>
        <name>a divalent metal cation</name>
        <dbReference type="ChEBI" id="CHEBI:60240"/>
        <label>1</label>
    </ligand>
</feature>
<evidence type="ECO:0000313" key="5">
    <source>
        <dbReference type="Proteomes" id="UP001152888"/>
    </source>
</evidence>
<dbReference type="FunFam" id="3.40.1390.30:FF:000001">
    <property type="entry name" value="GTP cyclohydrolase 1 type 2"/>
    <property type="match status" value="1"/>
</dbReference>
<keyword evidence="5" id="KW-1185">Reference proteome</keyword>
<dbReference type="InterPro" id="IPR002678">
    <property type="entry name" value="DUF34/NIF3"/>
</dbReference>
<dbReference type="SUPFAM" id="SSF102705">
    <property type="entry name" value="NIF3 (NGG1p interacting factor 3)-like"/>
    <property type="match status" value="1"/>
</dbReference>
<proteinExistence type="inferred from homology"/>
<reference evidence="4" key="1">
    <citation type="submission" date="2022-03" db="EMBL/GenBank/DDBJ databases">
        <authorList>
            <person name="Sayadi A."/>
        </authorList>
    </citation>
    <scope>NUCLEOTIDE SEQUENCE</scope>
</reference>
<dbReference type="Pfam" id="PF01784">
    <property type="entry name" value="DUF34_NIF3"/>
    <property type="match status" value="1"/>
</dbReference>
<evidence type="ECO:0000313" key="4">
    <source>
        <dbReference type="EMBL" id="CAH2012359.1"/>
    </source>
</evidence>
<evidence type="ECO:0000256" key="3">
    <source>
        <dbReference type="PIRSR" id="PIRSR602678-1"/>
    </source>
</evidence>
<dbReference type="InterPro" id="IPR036069">
    <property type="entry name" value="DUF34/NIF3_sf"/>
</dbReference>
<evidence type="ECO:0000256" key="2">
    <source>
        <dbReference type="ARBA" id="ARBA00019069"/>
    </source>
</evidence>
<dbReference type="GO" id="GO:0046872">
    <property type="term" value="F:metal ion binding"/>
    <property type="evidence" value="ECO:0007669"/>
    <property type="project" value="UniProtKB-KW"/>
</dbReference>
<dbReference type="PANTHER" id="PTHR13799">
    <property type="entry name" value="NGG1 INTERACTING FACTOR 3"/>
    <property type="match status" value="1"/>
</dbReference>
<accession>A0A9P0Q643</accession>
<protein>
    <recommendedName>
        <fullName evidence="2">NIF3-like protein 1</fullName>
    </recommendedName>
</protein>
<organism evidence="4 5">
    <name type="scientific">Acanthoscelides obtectus</name>
    <name type="common">Bean weevil</name>
    <name type="synonym">Bruchus obtectus</name>
    <dbReference type="NCBI Taxonomy" id="200917"/>
    <lineage>
        <taxon>Eukaryota</taxon>
        <taxon>Metazoa</taxon>
        <taxon>Ecdysozoa</taxon>
        <taxon>Arthropoda</taxon>
        <taxon>Hexapoda</taxon>
        <taxon>Insecta</taxon>
        <taxon>Pterygota</taxon>
        <taxon>Neoptera</taxon>
        <taxon>Endopterygota</taxon>
        <taxon>Coleoptera</taxon>
        <taxon>Polyphaga</taxon>
        <taxon>Cucujiformia</taxon>
        <taxon>Chrysomeloidea</taxon>
        <taxon>Chrysomelidae</taxon>
        <taxon>Bruchinae</taxon>
        <taxon>Bruchini</taxon>
        <taxon>Acanthoscelides</taxon>
    </lineage>
</organism>